<dbReference type="SUPFAM" id="SSF51905">
    <property type="entry name" value="FAD/NAD(P)-binding domain"/>
    <property type="match status" value="1"/>
</dbReference>
<dbReference type="InterPro" id="IPR002937">
    <property type="entry name" value="Amino_oxidase"/>
</dbReference>
<dbReference type="PANTHER" id="PTHR42923">
    <property type="entry name" value="PROTOPORPHYRINOGEN OXIDASE"/>
    <property type="match status" value="1"/>
</dbReference>
<name>A0A2J7TDC8_METSI</name>
<keyword evidence="1" id="KW-0472">Membrane</keyword>
<dbReference type="InterPro" id="IPR050464">
    <property type="entry name" value="Zeta_carotene_desat/Oxidored"/>
</dbReference>
<comment type="caution">
    <text evidence="3">The sequence shown here is derived from an EMBL/GenBank/DDBJ whole genome shotgun (WGS) entry which is preliminary data.</text>
</comment>
<evidence type="ECO:0000313" key="4">
    <source>
        <dbReference type="Proteomes" id="UP000236286"/>
    </source>
</evidence>
<protein>
    <submittedName>
        <fullName evidence="3">NAD/FAD-binding protein</fullName>
    </submittedName>
</protein>
<dbReference type="GO" id="GO:0016491">
    <property type="term" value="F:oxidoreductase activity"/>
    <property type="evidence" value="ECO:0007669"/>
    <property type="project" value="InterPro"/>
</dbReference>
<dbReference type="PANTHER" id="PTHR42923:SF17">
    <property type="entry name" value="AMINE OXIDASE DOMAIN-CONTAINING PROTEIN"/>
    <property type="match status" value="1"/>
</dbReference>
<gene>
    <name evidence="3" type="ORF">CR492_16825</name>
</gene>
<evidence type="ECO:0000256" key="1">
    <source>
        <dbReference type="SAM" id="Phobius"/>
    </source>
</evidence>
<organism evidence="3 4">
    <name type="scientific">Methylocella silvestris</name>
    <dbReference type="NCBI Taxonomy" id="199596"/>
    <lineage>
        <taxon>Bacteria</taxon>
        <taxon>Pseudomonadati</taxon>
        <taxon>Pseudomonadota</taxon>
        <taxon>Alphaproteobacteria</taxon>
        <taxon>Hyphomicrobiales</taxon>
        <taxon>Beijerinckiaceae</taxon>
        <taxon>Methylocella</taxon>
    </lineage>
</organism>
<dbReference type="InterPro" id="IPR036188">
    <property type="entry name" value="FAD/NAD-bd_sf"/>
</dbReference>
<evidence type="ECO:0000259" key="2">
    <source>
        <dbReference type="Pfam" id="PF01593"/>
    </source>
</evidence>
<accession>A0A2J7TDC8</accession>
<dbReference type="AlphaFoldDB" id="A0A2J7TDC8"/>
<dbReference type="Gene3D" id="3.50.50.60">
    <property type="entry name" value="FAD/NAD(P)-binding domain"/>
    <property type="match status" value="1"/>
</dbReference>
<dbReference type="RefSeq" id="WP_102844893.1">
    <property type="nucleotide sequence ID" value="NZ_PDZR01000024.1"/>
</dbReference>
<feature type="transmembrane region" description="Helical" evidence="1">
    <location>
        <begin position="12"/>
        <end position="29"/>
    </location>
</feature>
<dbReference type="EMBL" id="PDZR01000024">
    <property type="protein sequence ID" value="PNG24768.1"/>
    <property type="molecule type" value="Genomic_DNA"/>
</dbReference>
<keyword evidence="1" id="KW-1133">Transmembrane helix</keyword>
<sequence length="447" mass="49131">MTQGDRGSGYNIAVVGAGIAGMAAAWLLSGAHRVRMFERAARPGGHSNTVDVKTASGVLPVDTGFIVYNTLTYPNLTALFDHIGVKTQQSEMSFAVSLDGGRLEYSGGVDLRGLFAQPRNMASPRFWSMLRDLRRFYANAPAHLGTLQGVSLGAYLTREKFGEPFRDDHILPMAAAIWSAPATTMLDFPAEAFIKFFDNHGLLKLVGRPVWRTVSGGSRAYVERILRDIEVRYESPALTVRQTAAGAEIRSPAGHVEQFDHVVIAAHADDALAMLADPSADERRLLGAFRYSGNAAVLHTDDMLMPRRRKAWASWNYLTMREGGGDSLCVTYWMNMLQDLPGPENIFVTLNPPNAPRRGSVLHSEIYHHPVFDAAALDAQRRLWSLQGKRNIWFCGSYFGAGFHEDGLQAGLAVAEQIGGVRRPWSVPNESGRIPSLRLHDAEMAPL</sequence>
<evidence type="ECO:0000313" key="3">
    <source>
        <dbReference type="EMBL" id="PNG24768.1"/>
    </source>
</evidence>
<proteinExistence type="predicted"/>
<dbReference type="FunFam" id="1.10.405.20:FF:000001">
    <property type="entry name" value="Amine oxidase"/>
    <property type="match status" value="1"/>
</dbReference>
<dbReference type="OrthoDB" id="20837at2"/>
<dbReference type="Pfam" id="PF01593">
    <property type="entry name" value="Amino_oxidase"/>
    <property type="match status" value="1"/>
</dbReference>
<dbReference type="Gene3D" id="1.10.405.20">
    <property type="match status" value="1"/>
</dbReference>
<dbReference type="Proteomes" id="UP000236286">
    <property type="component" value="Unassembled WGS sequence"/>
</dbReference>
<dbReference type="Gene3D" id="3.30.70.1990">
    <property type="match status" value="1"/>
</dbReference>
<feature type="domain" description="Amine oxidase" evidence="2">
    <location>
        <begin position="19"/>
        <end position="290"/>
    </location>
</feature>
<reference evidence="3 4" key="1">
    <citation type="submission" date="2017-10" db="EMBL/GenBank/DDBJ databases">
        <title>Genome announcement of Methylocella silvestris TVC from permafrost.</title>
        <authorList>
            <person name="Wang J."/>
            <person name="Geng K."/>
            <person name="Ul-Haque F."/>
            <person name="Crombie A.T."/>
            <person name="Street L.E."/>
            <person name="Wookey P.A."/>
            <person name="Murrell J.C."/>
            <person name="Pratscher J."/>
        </authorList>
    </citation>
    <scope>NUCLEOTIDE SEQUENCE [LARGE SCALE GENOMIC DNA]</scope>
    <source>
        <strain evidence="3 4">TVC</strain>
    </source>
</reference>
<keyword evidence="1" id="KW-0812">Transmembrane</keyword>